<accession>A0A315VQW0</accession>
<dbReference type="GO" id="GO:0005737">
    <property type="term" value="C:cytoplasm"/>
    <property type="evidence" value="ECO:0007669"/>
    <property type="project" value="UniProtKB-SubCell"/>
</dbReference>
<dbReference type="GO" id="GO:0004459">
    <property type="term" value="F:L-lactate dehydrogenase (NAD+) activity"/>
    <property type="evidence" value="ECO:0007669"/>
    <property type="project" value="UniProtKB-EC"/>
</dbReference>
<evidence type="ECO:0000256" key="8">
    <source>
        <dbReference type="ARBA" id="ARBA00033729"/>
    </source>
</evidence>
<dbReference type="PRINTS" id="PR00086">
    <property type="entry name" value="LLDHDRGNASE"/>
</dbReference>
<dbReference type="NCBIfam" id="TIGR01771">
    <property type="entry name" value="L-LDH-NAD"/>
    <property type="match status" value="1"/>
</dbReference>
<dbReference type="SUPFAM" id="SSF56327">
    <property type="entry name" value="LDH C-terminal domain-like"/>
    <property type="match status" value="1"/>
</dbReference>
<dbReference type="CDD" id="cd05293">
    <property type="entry name" value="LDH_1"/>
    <property type="match status" value="1"/>
</dbReference>
<sequence>MGGERENPLVIDEALFLCHSSISKHGLREEEVAATSDCVGTHSRDYTGSKLETKTRQTTVDSEKLFGVKLKYLPRSVAHPAANVTLHTPDGRNIIIIIIIISAHATAPKRGYALYVHIEMSTQEKLISHVMKEEPVGCRNKVTVVGVGMVGMASAVSVLLKDLCDELALVDVMEDKLKGEAMDLQHGALFLKTHKIVADKDYSVTANSKVVVVTAGARQQEGESRLNLVQRNVNIFKFIIPNIVKYSPNCILLVVSNPVDILTYVAWKLSGFPRHRVIGSGTNLDSARFRHLMGEKFHLHPASCHGWIIGEHGDSSVAVWSGVNIAGVSLQNLNPKMGADGDSENWKDVHKKVVDGAYEVIKLKGYTSWAIGMSVADLVESIMKNLHKVHPVSTLVQGMHGVKDEVFLSIPCVLGNSGLTDVIHMTLKPEEETQLVKSAETLWGVQKELTLLFILLKEPIAMPPVIRSPSLDMFDANKTSIEKSNNRSRPRKPSTVVIHNSMSTSMGSSCFHKQAEPGTSAGEATYHPGNFRTQR</sequence>
<dbReference type="InterPro" id="IPR011304">
    <property type="entry name" value="L-lactate_DH"/>
</dbReference>
<comment type="similarity">
    <text evidence="3">Belongs to the LDH/MDH superfamily. LDH family.</text>
</comment>
<evidence type="ECO:0000256" key="5">
    <source>
        <dbReference type="ARBA" id="ARBA00022490"/>
    </source>
</evidence>
<evidence type="ECO:0000256" key="11">
    <source>
        <dbReference type="SAM" id="MobiDB-lite"/>
    </source>
</evidence>
<comment type="catalytic activity">
    <reaction evidence="9">
        <text>(S)-lactate + NAD(+) = pyruvate + NADH + H(+)</text>
        <dbReference type="Rhea" id="RHEA:23444"/>
        <dbReference type="ChEBI" id="CHEBI:15361"/>
        <dbReference type="ChEBI" id="CHEBI:15378"/>
        <dbReference type="ChEBI" id="CHEBI:16651"/>
        <dbReference type="ChEBI" id="CHEBI:57540"/>
        <dbReference type="ChEBI" id="CHEBI:57945"/>
        <dbReference type="EC" id="1.1.1.27"/>
    </reaction>
    <physiologicalReaction direction="left-to-right" evidence="9">
        <dbReference type="Rhea" id="RHEA:23445"/>
    </physiologicalReaction>
    <physiologicalReaction direction="right-to-left" evidence="9">
        <dbReference type="Rhea" id="RHEA:23446"/>
    </physiologicalReaction>
</comment>
<evidence type="ECO:0000256" key="9">
    <source>
        <dbReference type="ARBA" id="ARBA00048275"/>
    </source>
</evidence>
<dbReference type="Proteomes" id="UP000250572">
    <property type="component" value="Unassembled WGS sequence"/>
</dbReference>
<gene>
    <name evidence="14" type="ORF">CCH79_00010033</name>
</gene>
<comment type="caution">
    <text evidence="14">The sequence shown here is derived from an EMBL/GenBank/DDBJ whole genome shotgun (WGS) entry which is preliminary data.</text>
</comment>
<dbReference type="InterPro" id="IPR001236">
    <property type="entry name" value="Lactate/malate_DH_N"/>
</dbReference>
<feature type="region of interest" description="Disordered" evidence="11">
    <location>
        <begin position="505"/>
        <end position="535"/>
    </location>
</feature>
<comment type="subunit">
    <text evidence="4">Homotetramer.</text>
</comment>
<dbReference type="PROSITE" id="PS00064">
    <property type="entry name" value="L_LDH"/>
    <property type="match status" value="1"/>
</dbReference>
<dbReference type="AlphaFoldDB" id="A0A315VQW0"/>
<dbReference type="GO" id="GO:0006089">
    <property type="term" value="P:lactate metabolic process"/>
    <property type="evidence" value="ECO:0007669"/>
    <property type="project" value="TreeGrafter"/>
</dbReference>
<proteinExistence type="inferred from homology"/>
<evidence type="ECO:0000256" key="1">
    <source>
        <dbReference type="ARBA" id="ARBA00004496"/>
    </source>
</evidence>
<keyword evidence="7 10" id="KW-0520">NAD</keyword>
<dbReference type="EMBL" id="NHOQ01001396">
    <property type="protein sequence ID" value="PWA24733.1"/>
    <property type="molecule type" value="Genomic_DNA"/>
</dbReference>
<evidence type="ECO:0000256" key="7">
    <source>
        <dbReference type="ARBA" id="ARBA00023027"/>
    </source>
</evidence>
<feature type="domain" description="Lactate/malate dehydrogenase C-terminal" evidence="13">
    <location>
        <begin position="282"/>
        <end position="442"/>
    </location>
</feature>
<evidence type="ECO:0000313" key="14">
    <source>
        <dbReference type="EMBL" id="PWA24733.1"/>
    </source>
</evidence>
<organism evidence="14 15">
    <name type="scientific">Gambusia affinis</name>
    <name type="common">Western mosquitofish</name>
    <name type="synonym">Heterandria affinis</name>
    <dbReference type="NCBI Taxonomy" id="33528"/>
    <lineage>
        <taxon>Eukaryota</taxon>
        <taxon>Metazoa</taxon>
        <taxon>Chordata</taxon>
        <taxon>Craniata</taxon>
        <taxon>Vertebrata</taxon>
        <taxon>Euteleostomi</taxon>
        <taxon>Actinopterygii</taxon>
        <taxon>Neopterygii</taxon>
        <taxon>Teleostei</taxon>
        <taxon>Neoteleostei</taxon>
        <taxon>Acanthomorphata</taxon>
        <taxon>Ovalentaria</taxon>
        <taxon>Atherinomorphae</taxon>
        <taxon>Cyprinodontiformes</taxon>
        <taxon>Poeciliidae</taxon>
        <taxon>Poeciliinae</taxon>
        <taxon>Gambusia</taxon>
    </lineage>
</organism>
<dbReference type="InterPro" id="IPR018177">
    <property type="entry name" value="L-lactate_DH_AS"/>
</dbReference>
<keyword evidence="5" id="KW-0963">Cytoplasm</keyword>
<dbReference type="Gene3D" id="3.40.50.720">
    <property type="entry name" value="NAD(P)-binding Rossmann-like Domain"/>
    <property type="match status" value="1"/>
</dbReference>
<comment type="pathway">
    <text evidence="2 10">Fermentation; pyruvate fermentation to lactate; (S)-lactate from pyruvate: step 1/1.</text>
</comment>
<dbReference type="PANTHER" id="PTHR43128:SF10">
    <property type="entry name" value="L-LACTATE DEHYDROGENASE A CHAIN"/>
    <property type="match status" value="1"/>
</dbReference>
<dbReference type="UniPathway" id="UPA00554">
    <property type="reaction ID" value="UER00611"/>
</dbReference>
<evidence type="ECO:0000256" key="3">
    <source>
        <dbReference type="ARBA" id="ARBA00006054"/>
    </source>
</evidence>
<name>A0A315VQW0_GAMAF</name>
<comment type="subcellular location">
    <subcellularLocation>
        <location evidence="1">Cytoplasm</location>
    </subcellularLocation>
</comment>
<dbReference type="PANTHER" id="PTHR43128">
    <property type="entry name" value="L-2-HYDROXYCARBOXYLATE DEHYDROGENASE (NAD(P)(+))"/>
    <property type="match status" value="1"/>
</dbReference>
<evidence type="ECO:0000256" key="4">
    <source>
        <dbReference type="ARBA" id="ARBA00011881"/>
    </source>
</evidence>
<dbReference type="InterPro" id="IPR022383">
    <property type="entry name" value="Lactate/malate_DH_C"/>
</dbReference>
<dbReference type="Pfam" id="PF02866">
    <property type="entry name" value="Ldh_1_C"/>
    <property type="match status" value="1"/>
</dbReference>
<dbReference type="InterPro" id="IPR015955">
    <property type="entry name" value="Lactate_DH/Glyco_Ohase_4_C"/>
</dbReference>
<dbReference type="InterPro" id="IPR036291">
    <property type="entry name" value="NAD(P)-bd_dom_sf"/>
</dbReference>
<dbReference type="EC" id="1.1.1.27" evidence="10"/>
<dbReference type="FunFam" id="3.90.110.10:FF:000003">
    <property type="entry name" value="L-lactate dehydrogenase A chain"/>
    <property type="match status" value="1"/>
</dbReference>
<dbReference type="NCBIfam" id="NF000824">
    <property type="entry name" value="PRK00066.1"/>
    <property type="match status" value="1"/>
</dbReference>
<dbReference type="Pfam" id="PF00056">
    <property type="entry name" value="Ldh_1_N"/>
    <property type="match status" value="1"/>
</dbReference>
<evidence type="ECO:0000259" key="12">
    <source>
        <dbReference type="Pfam" id="PF00056"/>
    </source>
</evidence>
<evidence type="ECO:0000256" key="10">
    <source>
        <dbReference type="RuleBase" id="RU000496"/>
    </source>
</evidence>
<reference evidence="14 15" key="1">
    <citation type="journal article" date="2018" name="G3 (Bethesda)">
        <title>A High-Quality Reference Genome for the Invasive Mosquitofish Gambusia affinis Using a Chicago Library.</title>
        <authorList>
            <person name="Hoffberg S.L."/>
            <person name="Troendle N.J."/>
            <person name="Glenn T.C."/>
            <person name="Mahmud O."/>
            <person name="Louha S."/>
            <person name="Chalopin D."/>
            <person name="Bennetzen J.L."/>
            <person name="Mauricio R."/>
        </authorList>
    </citation>
    <scope>NUCLEOTIDE SEQUENCE [LARGE SCALE GENOMIC DNA]</scope>
    <source>
        <strain evidence="14">NE01/NJP1002.9</strain>
        <tissue evidence="14">Muscle</tissue>
    </source>
</reference>
<evidence type="ECO:0000313" key="15">
    <source>
        <dbReference type="Proteomes" id="UP000250572"/>
    </source>
</evidence>
<dbReference type="SUPFAM" id="SSF51735">
    <property type="entry name" value="NAD(P)-binding Rossmann-fold domains"/>
    <property type="match status" value="1"/>
</dbReference>
<keyword evidence="15" id="KW-1185">Reference proteome</keyword>
<comment type="function">
    <text evidence="8">Interconverts simultaneously and stereospecifically pyruvate and lactate with concomitant interconversion of NADH and NAD(+).</text>
</comment>
<dbReference type="Gene3D" id="3.90.110.10">
    <property type="entry name" value="Lactate dehydrogenase/glycoside hydrolase, family 4, C-terminal"/>
    <property type="match status" value="1"/>
</dbReference>
<evidence type="ECO:0000259" key="13">
    <source>
        <dbReference type="Pfam" id="PF02866"/>
    </source>
</evidence>
<dbReference type="STRING" id="33528.ENSGAFP00000032384"/>
<keyword evidence="6 10" id="KW-0560">Oxidoreductase</keyword>
<dbReference type="HAMAP" id="MF_00488">
    <property type="entry name" value="Lactate_dehydrog"/>
    <property type="match status" value="1"/>
</dbReference>
<evidence type="ECO:0000256" key="2">
    <source>
        <dbReference type="ARBA" id="ARBA00004843"/>
    </source>
</evidence>
<dbReference type="InterPro" id="IPR001557">
    <property type="entry name" value="L-lactate/malate_DH"/>
</dbReference>
<dbReference type="FunFam" id="3.40.50.720:FF:000029">
    <property type="entry name" value="L-lactate dehydrogenase A chain"/>
    <property type="match status" value="1"/>
</dbReference>
<evidence type="ECO:0000256" key="6">
    <source>
        <dbReference type="ARBA" id="ARBA00023002"/>
    </source>
</evidence>
<feature type="domain" description="Lactate/malate dehydrogenase N-terminal" evidence="12">
    <location>
        <begin position="141"/>
        <end position="279"/>
    </location>
</feature>
<protein>
    <recommendedName>
        <fullName evidence="10">L-lactate dehydrogenase</fullName>
        <ecNumber evidence="10">1.1.1.27</ecNumber>
    </recommendedName>
</protein>